<evidence type="ECO:0000313" key="1">
    <source>
        <dbReference type="EMBL" id="PZO36379.1"/>
    </source>
</evidence>
<accession>A0A2W4W2S4</accession>
<organism evidence="1 2">
    <name type="scientific">Pseudanabaena frigida</name>
    <dbReference type="NCBI Taxonomy" id="945775"/>
    <lineage>
        <taxon>Bacteria</taxon>
        <taxon>Bacillati</taxon>
        <taxon>Cyanobacteriota</taxon>
        <taxon>Cyanophyceae</taxon>
        <taxon>Pseudanabaenales</taxon>
        <taxon>Pseudanabaenaceae</taxon>
        <taxon>Pseudanabaena</taxon>
    </lineage>
</organism>
<gene>
    <name evidence="1" type="ORF">DCF19_21505</name>
</gene>
<comment type="caution">
    <text evidence="1">The sequence shown here is derived from an EMBL/GenBank/DDBJ whole genome shotgun (WGS) entry which is preliminary data.</text>
</comment>
<dbReference type="EMBL" id="QBML01000041">
    <property type="protein sequence ID" value="PZO36379.1"/>
    <property type="molecule type" value="Genomic_DNA"/>
</dbReference>
<protein>
    <submittedName>
        <fullName evidence="1">Uncharacterized protein</fullName>
    </submittedName>
</protein>
<reference evidence="1 2" key="1">
    <citation type="submission" date="2018-04" db="EMBL/GenBank/DDBJ databases">
        <authorList>
            <person name="Go L.Y."/>
            <person name="Mitchell J.A."/>
        </authorList>
    </citation>
    <scope>NUCLEOTIDE SEQUENCE [LARGE SCALE GENOMIC DNA]</scope>
    <source>
        <strain evidence="1">ULC066bin1</strain>
    </source>
</reference>
<sequence>MDKYWVAINQLGRAARSTAHPSSKILPSLAKCYTNQNPEDEWRRKALPLIFWVLCPKQKLHCDIWKCRH</sequence>
<reference evidence="1 2" key="2">
    <citation type="submission" date="2018-06" db="EMBL/GenBank/DDBJ databases">
        <title>Metagenomic assembly of (sub)arctic Cyanobacteria and their associated microbiome from non-axenic cultures.</title>
        <authorList>
            <person name="Baurain D."/>
        </authorList>
    </citation>
    <scope>NUCLEOTIDE SEQUENCE [LARGE SCALE GENOMIC DNA]</scope>
    <source>
        <strain evidence="1">ULC066bin1</strain>
    </source>
</reference>
<name>A0A2W4W2S4_9CYAN</name>
<proteinExistence type="predicted"/>
<dbReference type="Proteomes" id="UP000249467">
    <property type="component" value="Unassembled WGS sequence"/>
</dbReference>
<evidence type="ECO:0000313" key="2">
    <source>
        <dbReference type="Proteomes" id="UP000249467"/>
    </source>
</evidence>
<dbReference type="AlphaFoldDB" id="A0A2W4W2S4"/>